<dbReference type="Gene3D" id="3.80.10.10">
    <property type="entry name" value="Ribonuclease Inhibitor"/>
    <property type="match status" value="1"/>
</dbReference>
<evidence type="ECO:0000256" key="8">
    <source>
        <dbReference type="ARBA" id="ARBA00022840"/>
    </source>
</evidence>
<dbReference type="PROSITE" id="PS51450">
    <property type="entry name" value="LRR"/>
    <property type="match status" value="1"/>
</dbReference>
<evidence type="ECO:0000256" key="10">
    <source>
        <dbReference type="ARBA" id="ARBA00031876"/>
    </source>
</evidence>
<dbReference type="InterPro" id="IPR016181">
    <property type="entry name" value="Acyl_CoA_acyltransferase"/>
</dbReference>
<evidence type="ECO:0000256" key="4">
    <source>
        <dbReference type="ARBA" id="ARBA00022490"/>
    </source>
</evidence>
<keyword evidence="4" id="KW-0963">Cytoplasm</keyword>
<dbReference type="Gene3D" id="3.40.50.720">
    <property type="entry name" value="NAD(P)-binding Rossmann-like Domain"/>
    <property type="match status" value="1"/>
</dbReference>
<dbReference type="Gene3D" id="3.40.630.30">
    <property type="match status" value="1"/>
</dbReference>
<dbReference type="PROSITE" id="PS50837">
    <property type="entry name" value="NACHT"/>
    <property type="match status" value="1"/>
</dbReference>
<evidence type="ECO:0000256" key="7">
    <source>
        <dbReference type="ARBA" id="ARBA00022741"/>
    </source>
</evidence>
<dbReference type="InterPro" id="IPR007111">
    <property type="entry name" value="NACHT_NTPase"/>
</dbReference>
<dbReference type="Pfam" id="PF13516">
    <property type="entry name" value="LRR_6"/>
    <property type="match status" value="3"/>
</dbReference>
<evidence type="ECO:0000256" key="2">
    <source>
        <dbReference type="ARBA" id="ARBA00006233"/>
    </source>
</evidence>
<comment type="similarity">
    <text evidence="2">Belongs to the NATD1 family.</text>
</comment>
<accession>A0ABR3NKX0</accession>
<evidence type="ECO:0000256" key="9">
    <source>
        <dbReference type="ARBA" id="ARBA00023002"/>
    </source>
</evidence>
<evidence type="ECO:0000256" key="11">
    <source>
        <dbReference type="SAM" id="Coils"/>
    </source>
</evidence>
<dbReference type="Pfam" id="PF14542">
    <property type="entry name" value="Acetyltransf_CG"/>
    <property type="match status" value="1"/>
</dbReference>
<dbReference type="SUPFAM" id="SSF52047">
    <property type="entry name" value="RNI-like"/>
    <property type="match status" value="1"/>
</dbReference>
<dbReference type="InterPro" id="IPR020904">
    <property type="entry name" value="Sc_DH/Rdtase_CS"/>
</dbReference>
<dbReference type="SMART" id="SM01288">
    <property type="entry name" value="FISNA"/>
    <property type="match status" value="1"/>
</dbReference>
<dbReference type="PROSITE" id="PS00061">
    <property type="entry name" value="ADH_SHORT"/>
    <property type="match status" value="1"/>
</dbReference>
<dbReference type="Pfam" id="PF17776">
    <property type="entry name" value="NLRC4_HD2"/>
    <property type="match status" value="1"/>
</dbReference>
<keyword evidence="15" id="KW-1185">Reference proteome</keyword>
<keyword evidence="8" id="KW-0067">ATP-binding</keyword>
<keyword evidence="6" id="KW-0677">Repeat</keyword>
<dbReference type="InterPro" id="IPR027417">
    <property type="entry name" value="P-loop_NTPase"/>
</dbReference>
<dbReference type="Pfam" id="PF05729">
    <property type="entry name" value="NACHT"/>
    <property type="match status" value="1"/>
</dbReference>
<protein>
    <recommendedName>
        <fullName evidence="3">Protein NATD1</fullName>
    </recommendedName>
    <alternativeName>
        <fullName evidence="10">N-acetyltransferase domain-containing protein 1</fullName>
    </alternativeName>
</protein>
<proteinExistence type="inferred from homology"/>
<dbReference type="InterPro" id="IPR032675">
    <property type="entry name" value="LRR_dom_sf"/>
</dbReference>
<dbReference type="InterPro" id="IPR002347">
    <property type="entry name" value="SDR_fam"/>
</dbReference>
<feature type="domain" description="NACHT" evidence="12">
    <location>
        <begin position="768"/>
        <end position="902"/>
    </location>
</feature>
<dbReference type="PRINTS" id="PR00081">
    <property type="entry name" value="GDHRDH"/>
</dbReference>
<dbReference type="InterPro" id="IPR036291">
    <property type="entry name" value="NAD(P)-bd_dom_sf"/>
</dbReference>
<evidence type="ECO:0000256" key="6">
    <source>
        <dbReference type="ARBA" id="ARBA00022737"/>
    </source>
</evidence>
<dbReference type="Pfam" id="PF00106">
    <property type="entry name" value="adh_short"/>
    <property type="match status" value="1"/>
</dbReference>
<sequence>MESIPEVISEILECYGCLDVLIFNSSMKVKALVQCLSLEMDRIVMDVNYFGPNTLVKGVLPSLISRRTGHILLVNSIQGKLTVPFFATYAASKHAVQAFFDCLRAEVQEYGITVSTVNHTFIKTPSTNSVDEITAKSVWTGAVSSAVLKYTISHDQQVELISTEVPESHRGKGVAANLAKAALDFVVEEKLTARISCWYIKKYVDENPHLGYQFHDRMNKVDATAYKYKRGLKSSFLSRKKRSRRTAYKMSIYEKRKQEAPVDTQRASSPGFSCVSVKSNGSMFELPYLRDVDAQRAASPGFSCVSVKSNGSMLQPPYLRDVDAQRAASPGFSCVSVKSNGSMLQPPYLRDVDAQRAASPGFSCVSVKSNGSMLQPPYLRDVDAQRAASPGFSCVSVKSNGSMLQPPYLRNVDAQRAASPGFSCVSVKSNGSMLQPPYLRDVDAQRAASPGFSCVSVKSNGSMLQPPYLRNVDAQRAASPGFSCVSVKSNGSMLQPPYLRDVDAQRAASPGFSCVSVKSNGSMLQPPYLRNVDAQRAASPGFSCVSVKSNGSMLQPPYLRDVDAQRAASPGFSCVSVKSNGSMLQPPYLNDGPAVIFDPFSICRKRKRAASPLQPPELSDESVPFNPLSGRADQIRYVSCQTFTSSYNQNHLRHSDTKAAQQLSSHQPVHDDLQRVKDQHKTSMKNKYESLFEGVKLQENQTLLNRIYTQLYIIEGESEGVNEEHEVLQMEKSYRTLQDTPINCNDIFNPLPEPGYEEKRREKKDKIKTVLTKGIAGIGKTVSVQKFILDWAEGQANQDVDFMFVLIFRELNLIKNHQYSLHRLMIDFHPELQGLDSKIFDECKVVFIFDGLDESRISLIFSDSQKVSDVTEISSVGVLMSNLMKGDLLPSALIWITTRPAAANQIPSKYINRVTEIQGFNDPQKEEYFKKRISDEHQASRIISHLRRARSLHIMCHIPVFCWISATVLQNILKQDLNAEIPQTLTEMYIYFLLIQTNTRNQKYEETYKDLEKLLQSNREVIVKLAELAFNQLMKGNVMFYEEDLRESGIDVSDASVYSGICTEIFREESVFNHRKVYSFVHLSFQEFFAALYVFFCYLHKNSEVLKMFLTGKSRNQCENITMDVFLKEAMNKALNSENRHLDLFLRFLHGISLESNQKLLQNVLMHTENNPESIKKIIQNLKRGQKNNVSPERWMNLSHCMIEMKDNSVVQEVQTLLKSKAKSKSLSLAQCSTLANMILMSEEVLDELDFNKYNIKSKEGRRRLVPAVRNCRKAVLISCKLSDQHFEIVASALQSSNSPLRELDLSNNDLKDSGVKLFCAGLKSPNCELGILRLSDCLVTAEGCGALASALSSNPLHLRELDLSNNDLKDSGVKQLCAGLNSPNQLNILRLSGCMVTAEGCAALASALSSNPSHLRELDLSYNHPGESGVKLFSDTLKHIDKINVDHGGEFRIRAGPQK</sequence>
<feature type="non-terminal residue" evidence="14">
    <location>
        <position position="1460"/>
    </location>
</feature>
<dbReference type="Pfam" id="PF14484">
    <property type="entry name" value="FISNA"/>
    <property type="match status" value="1"/>
</dbReference>
<evidence type="ECO:0000259" key="12">
    <source>
        <dbReference type="PROSITE" id="PS50837"/>
    </source>
</evidence>
<dbReference type="InterPro" id="IPR031165">
    <property type="entry name" value="GNAT_YJDJ"/>
</dbReference>
<dbReference type="SUPFAM" id="SSF55729">
    <property type="entry name" value="Acyl-CoA N-acyltransferases (Nat)"/>
    <property type="match status" value="1"/>
</dbReference>
<feature type="coiled-coil region" evidence="11">
    <location>
        <begin position="994"/>
        <end position="1021"/>
    </location>
</feature>
<evidence type="ECO:0000313" key="14">
    <source>
        <dbReference type="EMBL" id="KAL1277549.1"/>
    </source>
</evidence>
<dbReference type="InterPro" id="IPR001611">
    <property type="entry name" value="Leu-rich_rpt"/>
</dbReference>
<name>A0ABR3NKX0_9TELE</name>
<dbReference type="Pfam" id="PF17779">
    <property type="entry name" value="WHD_NOD2"/>
    <property type="match status" value="1"/>
</dbReference>
<dbReference type="SUPFAM" id="SSF51735">
    <property type="entry name" value="NAD(P)-binding Rossmann-fold domains"/>
    <property type="match status" value="1"/>
</dbReference>
<dbReference type="Proteomes" id="UP001558613">
    <property type="component" value="Unassembled WGS sequence"/>
</dbReference>
<comment type="subcellular location">
    <subcellularLocation>
        <location evidence="1">Cytoplasm</location>
    </subcellularLocation>
</comment>
<dbReference type="Gene3D" id="3.40.50.300">
    <property type="entry name" value="P-loop containing nucleotide triphosphate hydrolases"/>
    <property type="match status" value="1"/>
</dbReference>
<dbReference type="SMART" id="SM00368">
    <property type="entry name" value="LRR_RI"/>
    <property type="match status" value="5"/>
</dbReference>
<dbReference type="PROSITE" id="PS51729">
    <property type="entry name" value="GNAT_YJDJ"/>
    <property type="match status" value="1"/>
</dbReference>
<dbReference type="InterPro" id="IPR051261">
    <property type="entry name" value="NLR"/>
</dbReference>
<keyword evidence="7" id="KW-0547">Nucleotide-binding</keyword>
<evidence type="ECO:0000256" key="1">
    <source>
        <dbReference type="ARBA" id="ARBA00004496"/>
    </source>
</evidence>
<comment type="caution">
    <text evidence="14">The sequence shown here is derived from an EMBL/GenBank/DDBJ whole genome shotgun (WGS) entry which is preliminary data.</text>
</comment>
<dbReference type="InterPro" id="IPR041267">
    <property type="entry name" value="NLRP_HD2"/>
</dbReference>
<dbReference type="InterPro" id="IPR029495">
    <property type="entry name" value="NACHT-assoc"/>
</dbReference>
<organism evidence="14 15">
    <name type="scientific">Cirrhinus molitorella</name>
    <name type="common">mud carp</name>
    <dbReference type="NCBI Taxonomy" id="172907"/>
    <lineage>
        <taxon>Eukaryota</taxon>
        <taxon>Metazoa</taxon>
        <taxon>Chordata</taxon>
        <taxon>Craniata</taxon>
        <taxon>Vertebrata</taxon>
        <taxon>Euteleostomi</taxon>
        <taxon>Actinopterygii</taxon>
        <taxon>Neopterygii</taxon>
        <taxon>Teleostei</taxon>
        <taxon>Ostariophysi</taxon>
        <taxon>Cypriniformes</taxon>
        <taxon>Cyprinidae</taxon>
        <taxon>Labeoninae</taxon>
        <taxon>Labeonini</taxon>
        <taxon>Cirrhinus</taxon>
    </lineage>
</organism>
<evidence type="ECO:0000256" key="5">
    <source>
        <dbReference type="ARBA" id="ARBA00022614"/>
    </source>
</evidence>
<evidence type="ECO:0000256" key="3">
    <source>
        <dbReference type="ARBA" id="ARBA00020243"/>
    </source>
</evidence>
<dbReference type="PANTHER" id="PTHR24106">
    <property type="entry name" value="NACHT, LRR AND CARD DOMAINS-CONTAINING"/>
    <property type="match status" value="1"/>
</dbReference>
<dbReference type="InterPro" id="IPR041075">
    <property type="entry name" value="NOD1/2_WH"/>
</dbReference>
<gene>
    <name evidence="14" type="ORF">QQF64_024222</name>
</gene>
<keyword evidence="5" id="KW-0433">Leucine-rich repeat</keyword>
<evidence type="ECO:0000259" key="13">
    <source>
        <dbReference type="PROSITE" id="PS51729"/>
    </source>
</evidence>
<reference evidence="14 15" key="1">
    <citation type="submission" date="2023-09" db="EMBL/GenBank/DDBJ databases">
        <authorList>
            <person name="Wang M."/>
        </authorList>
    </citation>
    <scope>NUCLEOTIDE SEQUENCE [LARGE SCALE GENOMIC DNA]</scope>
    <source>
        <strain evidence="14">GT-2023</strain>
        <tissue evidence="14">Liver</tissue>
    </source>
</reference>
<evidence type="ECO:0000313" key="15">
    <source>
        <dbReference type="Proteomes" id="UP001558613"/>
    </source>
</evidence>
<keyword evidence="9" id="KW-0560">Oxidoreductase</keyword>
<feature type="domain" description="N-acetyltransferase" evidence="13">
    <location>
        <begin position="128"/>
        <end position="215"/>
    </location>
</feature>
<dbReference type="EMBL" id="JAYMGO010000003">
    <property type="protein sequence ID" value="KAL1277549.1"/>
    <property type="molecule type" value="Genomic_DNA"/>
</dbReference>
<keyword evidence="11" id="KW-0175">Coiled coil</keyword>